<protein>
    <submittedName>
        <fullName evidence="1">Uncharacterized protein</fullName>
    </submittedName>
</protein>
<dbReference type="Proteomes" id="UP000091857">
    <property type="component" value="Chromosome 15"/>
</dbReference>
<keyword evidence="2" id="KW-1185">Reference proteome</keyword>
<evidence type="ECO:0000313" key="1">
    <source>
        <dbReference type="EMBL" id="KAG8637174.1"/>
    </source>
</evidence>
<dbReference type="EMBL" id="CM004401">
    <property type="protein sequence ID" value="KAG8637174.1"/>
    <property type="molecule type" value="Genomic_DNA"/>
</dbReference>
<sequence length="468" mass="53403">MIMSELCGLRTRCFRFLLPSPPPLPRRRLFSSVTSSVSLGNKKEKVVVISGPTGSGKTRLALELAKRLNGEIISADSVQVYRGLDVGSAKPSLSERKEVPHHLVDILHPSEDYSVGQFFEDARQATRDILDNGRVPIVAGGTGLYLRWFIYGKPDVPKASPEIASEAYSELAELQKNENWDEAVQLVVKAGDPKAQFLAANDWYRLRRSLEIIKVTGSPPSAFQVPYDSFKEQLDTSLMENSETAHSSHDVSEEVKPKDLDYEFFCFFLSTPRLDLYRSIDYRCEDMLLGTDGILAEAKWLLDIGLLPNSNSPTRAIGYRQAMEYLLKCRQQGGRSSAGDFYAFLSEFQKASRNFAKRQMTWFRNEHIYHWLDASKPLENVLNFVYDAYNDETRNLVIPESLRMKKDISSRREIIQLKTYRSKNRHFVSRNDCADILDWIRNQEFIDQHSLCTLPDSSHVAVILRRAN</sequence>
<proteinExistence type="predicted"/>
<reference evidence="2" key="1">
    <citation type="journal article" date="2016" name="Nat. Biotechnol.">
        <title>Sequencing wild and cultivated cassava and related species reveals extensive interspecific hybridization and genetic diversity.</title>
        <authorList>
            <person name="Bredeson J.V."/>
            <person name="Lyons J.B."/>
            <person name="Prochnik S.E."/>
            <person name="Wu G.A."/>
            <person name="Ha C.M."/>
            <person name="Edsinger-Gonzales E."/>
            <person name="Grimwood J."/>
            <person name="Schmutz J."/>
            <person name="Rabbi I.Y."/>
            <person name="Egesi C."/>
            <person name="Nauluvula P."/>
            <person name="Lebot V."/>
            <person name="Ndunguru J."/>
            <person name="Mkamilo G."/>
            <person name="Bart R.S."/>
            <person name="Setter T.L."/>
            <person name="Gleadow R.M."/>
            <person name="Kulakow P."/>
            <person name="Ferguson M.E."/>
            <person name="Rounsley S."/>
            <person name="Rokhsar D.S."/>
        </authorList>
    </citation>
    <scope>NUCLEOTIDE SEQUENCE [LARGE SCALE GENOMIC DNA]</scope>
    <source>
        <strain evidence="2">cv. AM560-2</strain>
    </source>
</reference>
<accession>A0ACB7GA72</accession>
<organism evidence="1 2">
    <name type="scientific">Manihot esculenta</name>
    <name type="common">Cassava</name>
    <name type="synonym">Jatropha manihot</name>
    <dbReference type="NCBI Taxonomy" id="3983"/>
    <lineage>
        <taxon>Eukaryota</taxon>
        <taxon>Viridiplantae</taxon>
        <taxon>Streptophyta</taxon>
        <taxon>Embryophyta</taxon>
        <taxon>Tracheophyta</taxon>
        <taxon>Spermatophyta</taxon>
        <taxon>Magnoliopsida</taxon>
        <taxon>eudicotyledons</taxon>
        <taxon>Gunneridae</taxon>
        <taxon>Pentapetalae</taxon>
        <taxon>rosids</taxon>
        <taxon>fabids</taxon>
        <taxon>Malpighiales</taxon>
        <taxon>Euphorbiaceae</taxon>
        <taxon>Crotonoideae</taxon>
        <taxon>Manihoteae</taxon>
        <taxon>Manihot</taxon>
    </lineage>
</organism>
<name>A0ACB7GA72_MANES</name>
<comment type="caution">
    <text evidence="1">The sequence shown here is derived from an EMBL/GenBank/DDBJ whole genome shotgun (WGS) entry which is preliminary data.</text>
</comment>
<gene>
    <name evidence="1" type="ORF">MANES_15G092000v8</name>
</gene>
<evidence type="ECO:0000313" key="2">
    <source>
        <dbReference type="Proteomes" id="UP000091857"/>
    </source>
</evidence>